<evidence type="ECO:0000259" key="7">
    <source>
        <dbReference type="Pfam" id="PF01227"/>
    </source>
</evidence>
<keyword evidence="6" id="KW-0547">Nucleotide-binding</keyword>
<feature type="binding site" evidence="6">
    <location>
        <position position="149"/>
    </location>
    <ligand>
        <name>Zn(2+)</name>
        <dbReference type="ChEBI" id="CHEBI:29105"/>
    </ligand>
</feature>
<comment type="pathway">
    <text evidence="2 6">Cofactor biosynthesis; 7,8-dihydroneopterin triphosphate biosynthesis; 7,8-dihydroneopterin triphosphate from GTP: step 1/1.</text>
</comment>
<dbReference type="SUPFAM" id="SSF55620">
    <property type="entry name" value="Tetrahydrobiopterin biosynthesis enzymes-like"/>
    <property type="match status" value="1"/>
</dbReference>
<evidence type="ECO:0000256" key="4">
    <source>
        <dbReference type="ARBA" id="ARBA00022563"/>
    </source>
</evidence>
<evidence type="ECO:0000256" key="1">
    <source>
        <dbReference type="ARBA" id="ARBA00001052"/>
    </source>
</evidence>
<dbReference type="Pfam" id="PF01227">
    <property type="entry name" value="GTP_cyclohydroI"/>
    <property type="match status" value="1"/>
</dbReference>
<dbReference type="PROSITE" id="PS00859">
    <property type="entry name" value="GTP_CYCLOHYDROL_1_1"/>
    <property type="match status" value="1"/>
</dbReference>
<evidence type="ECO:0000313" key="9">
    <source>
        <dbReference type="Proteomes" id="UP000245887"/>
    </source>
</evidence>
<evidence type="ECO:0000256" key="3">
    <source>
        <dbReference type="ARBA" id="ARBA00008085"/>
    </source>
</evidence>
<dbReference type="InterPro" id="IPR001474">
    <property type="entry name" value="GTP_CycHdrlase_I"/>
</dbReference>
<keyword evidence="6" id="KW-0479">Metal-binding</keyword>
<dbReference type="GO" id="GO:0003934">
    <property type="term" value="F:GTP cyclohydrolase I activity"/>
    <property type="evidence" value="ECO:0007669"/>
    <property type="project" value="UniProtKB-UniRule"/>
</dbReference>
<dbReference type="InterPro" id="IPR020602">
    <property type="entry name" value="GTP_CycHdrlase_I_dom"/>
</dbReference>
<dbReference type="Gene3D" id="3.30.1130.10">
    <property type="match status" value="1"/>
</dbReference>
<keyword evidence="5 6" id="KW-0378">Hydrolase</keyword>
<dbReference type="InterPro" id="IPR018234">
    <property type="entry name" value="GTP_CycHdrlase_I_CS"/>
</dbReference>
<dbReference type="GO" id="GO:0046654">
    <property type="term" value="P:tetrahydrofolate biosynthetic process"/>
    <property type="evidence" value="ECO:0007669"/>
    <property type="project" value="UniProtKB-UniRule"/>
</dbReference>
<dbReference type="PANTHER" id="PTHR11109:SF7">
    <property type="entry name" value="GTP CYCLOHYDROLASE 1"/>
    <property type="match status" value="1"/>
</dbReference>
<evidence type="ECO:0000313" key="8">
    <source>
        <dbReference type="EMBL" id="PVY77604.1"/>
    </source>
</evidence>
<comment type="caution">
    <text evidence="8">The sequence shown here is derived from an EMBL/GenBank/DDBJ whole genome shotgun (WGS) entry which is preliminary data.</text>
</comment>
<dbReference type="EMBL" id="QEKQ01000003">
    <property type="protein sequence ID" value="PVY77604.1"/>
    <property type="molecule type" value="Genomic_DNA"/>
</dbReference>
<sequence>MKDSTDEIASHYDSIITQLGEDTDREGLRETPRRAARAMQFLTQGYHQSLEELVNGAVFQSDMDEMVLVQDIELYSLCEHHMLPFIGKCHIAYIPDGNVLGLSKFARIVDMYARRLQIQESLTRNIAEAVQQVTGAKGVGVVVEAQHMCMMMRGVEKQNSHMTSSVMLGQFRKSQATRTEFLQLISGRK</sequence>
<accession>A0A2U1CYN4</accession>
<comment type="catalytic activity">
    <reaction evidence="1 6">
        <text>GTP + H2O = 7,8-dihydroneopterin 3'-triphosphate + formate + H(+)</text>
        <dbReference type="Rhea" id="RHEA:17473"/>
        <dbReference type="ChEBI" id="CHEBI:15377"/>
        <dbReference type="ChEBI" id="CHEBI:15378"/>
        <dbReference type="ChEBI" id="CHEBI:15740"/>
        <dbReference type="ChEBI" id="CHEBI:37565"/>
        <dbReference type="ChEBI" id="CHEBI:58462"/>
        <dbReference type="EC" id="3.5.4.16"/>
    </reaction>
</comment>
<dbReference type="NCBIfam" id="NF006825">
    <property type="entry name" value="PRK09347.1-2"/>
    <property type="match status" value="1"/>
</dbReference>
<dbReference type="GO" id="GO:0005737">
    <property type="term" value="C:cytoplasm"/>
    <property type="evidence" value="ECO:0007669"/>
    <property type="project" value="TreeGrafter"/>
</dbReference>
<dbReference type="NCBIfam" id="TIGR00063">
    <property type="entry name" value="folE"/>
    <property type="match status" value="1"/>
</dbReference>
<evidence type="ECO:0000256" key="6">
    <source>
        <dbReference type="HAMAP-Rule" id="MF_00223"/>
    </source>
</evidence>
<evidence type="ECO:0000256" key="2">
    <source>
        <dbReference type="ARBA" id="ARBA00005080"/>
    </source>
</evidence>
<keyword evidence="6" id="KW-0862">Zinc</keyword>
<dbReference type="FunFam" id="3.30.1130.10:FF:000001">
    <property type="entry name" value="GTP cyclohydrolase 1"/>
    <property type="match status" value="1"/>
</dbReference>
<evidence type="ECO:0000256" key="5">
    <source>
        <dbReference type="ARBA" id="ARBA00022801"/>
    </source>
</evidence>
<dbReference type="Gene3D" id="1.10.286.10">
    <property type="match status" value="1"/>
</dbReference>
<dbReference type="NCBIfam" id="NF006826">
    <property type="entry name" value="PRK09347.1-3"/>
    <property type="match status" value="1"/>
</dbReference>
<name>A0A2U1CYN4_9GAMM</name>
<dbReference type="GO" id="GO:0008270">
    <property type="term" value="F:zinc ion binding"/>
    <property type="evidence" value="ECO:0007669"/>
    <property type="project" value="UniProtKB-UniRule"/>
</dbReference>
<dbReference type="Proteomes" id="UP000245887">
    <property type="component" value="Unassembled WGS sequence"/>
</dbReference>
<dbReference type="RefSeq" id="WP_116918793.1">
    <property type="nucleotide sequence ID" value="NZ_QEKQ01000003.1"/>
</dbReference>
<keyword evidence="4 6" id="KW-0554">One-carbon metabolism</keyword>
<gene>
    <name evidence="6" type="primary">folE</name>
    <name evidence="8" type="ORF">C8D92_103291</name>
</gene>
<feature type="binding site" evidence="6">
    <location>
        <position position="81"/>
    </location>
    <ligand>
        <name>Zn(2+)</name>
        <dbReference type="ChEBI" id="CHEBI:29105"/>
    </ligand>
</feature>
<reference evidence="8 9" key="1">
    <citation type="submission" date="2018-04" db="EMBL/GenBank/DDBJ databases">
        <title>Genomic Encyclopedia of Type Strains, Phase IV (KMG-IV): sequencing the most valuable type-strain genomes for metagenomic binning, comparative biology and taxonomic classification.</title>
        <authorList>
            <person name="Goeker M."/>
        </authorList>
    </citation>
    <scope>NUCLEOTIDE SEQUENCE [LARGE SCALE GENOMIC DNA]</scope>
    <source>
        <strain evidence="8 9">DSM 28688</strain>
    </source>
</reference>
<dbReference type="PANTHER" id="PTHR11109">
    <property type="entry name" value="GTP CYCLOHYDROLASE I"/>
    <property type="match status" value="1"/>
</dbReference>
<comment type="subunit">
    <text evidence="6">Homopolymer.</text>
</comment>
<feature type="binding site" evidence="6">
    <location>
        <position position="78"/>
    </location>
    <ligand>
        <name>Zn(2+)</name>
        <dbReference type="ChEBI" id="CHEBI:29105"/>
    </ligand>
</feature>
<dbReference type="GO" id="GO:0006729">
    <property type="term" value="P:tetrahydrobiopterin biosynthetic process"/>
    <property type="evidence" value="ECO:0007669"/>
    <property type="project" value="TreeGrafter"/>
</dbReference>
<dbReference type="EC" id="3.5.4.16" evidence="6"/>
<dbReference type="HAMAP" id="MF_00223">
    <property type="entry name" value="FolE"/>
    <property type="match status" value="1"/>
</dbReference>
<dbReference type="OrthoDB" id="9801207at2"/>
<dbReference type="AlphaFoldDB" id="A0A2U1CYN4"/>
<dbReference type="InterPro" id="IPR043133">
    <property type="entry name" value="GTP-CH-I_C/QueF"/>
</dbReference>
<dbReference type="UniPathway" id="UPA00848">
    <property type="reaction ID" value="UER00151"/>
</dbReference>
<protein>
    <recommendedName>
        <fullName evidence="6">GTP cyclohydrolase 1</fullName>
        <ecNumber evidence="6">3.5.4.16</ecNumber>
    </recommendedName>
    <alternativeName>
        <fullName evidence="6">GTP cyclohydrolase I</fullName>
        <shortName evidence="6">GTP-CH-I</shortName>
    </alternativeName>
</protein>
<organism evidence="8 9">
    <name type="scientific">Tamilnaduibacter salinus</name>
    <dbReference type="NCBI Taxonomy" id="1484056"/>
    <lineage>
        <taxon>Bacteria</taxon>
        <taxon>Pseudomonadati</taxon>
        <taxon>Pseudomonadota</taxon>
        <taxon>Gammaproteobacteria</taxon>
        <taxon>Pseudomonadales</taxon>
        <taxon>Marinobacteraceae</taxon>
        <taxon>Tamilnaduibacter</taxon>
    </lineage>
</organism>
<feature type="domain" description="GTP cyclohydrolase I" evidence="7">
    <location>
        <begin position="9"/>
        <end position="185"/>
    </location>
</feature>
<proteinExistence type="inferred from homology"/>
<dbReference type="InterPro" id="IPR043134">
    <property type="entry name" value="GTP-CH-I_N"/>
</dbReference>
<keyword evidence="6" id="KW-0342">GTP-binding</keyword>
<comment type="similarity">
    <text evidence="3 6">Belongs to the GTP cyclohydrolase I family.</text>
</comment>
<dbReference type="GO" id="GO:0006730">
    <property type="term" value="P:one-carbon metabolic process"/>
    <property type="evidence" value="ECO:0007669"/>
    <property type="project" value="UniProtKB-UniRule"/>
</dbReference>
<dbReference type="GO" id="GO:0005525">
    <property type="term" value="F:GTP binding"/>
    <property type="evidence" value="ECO:0007669"/>
    <property type="project" value="UniProtKB-KW"/>
</dbReference>